<dbReference type="CDD" id="cd07383">
    <property type="entry name" value="MPP_Dcr2"/>
    <property type="match status" value="1"/>
</dbReference>
<organism evidence="3">
    <name type="scientific">Opuntia streptacantha</name>
    <name type="common">Prickly pear cactus</name>
    <name type="synonym">Opuntia cardona</name>
    <dbReference type="NCBI Taxonomy" id="393608"/>
    <lineage>
        <taxon>Eukaryota</taxon>
        <taxon>Viridiplantae</taxon>
        <taxon>Streptophyta</taxon>
        <taxon>Embryophyta</taxon>
        <taxon>Tracheophyta</taxon>
        <taxon>Spermatophyta</taxon>
        <taxon>Magnoliopsida</taxon>
        <taxon>eudicotyledons</taxon>
        <taxon>Gunneridae</taxon>
        <taxon>Pentapetalae</taxon>
        <taxon>Caryophyllales</taxon>
        <taxon>Cactineae</taxon>
        <taxon>Cactaceae</taxon>
        <taxon>Opuntioideae</taxon>
        <taxon>Opuntia</taxon>
    </lineage>
</organism>
<dbReference type="InterPro" id="IPR004843">
    <property type="entry name" value="Calcineurin-like_PHP"/>
</dbReference>
<feature type="transmembrane region" description="Helical" evidence="1">
    <location>
        <begin position="12"/>
        <end position="35"/>
    </location>
</feature>
<dbReference type="PIRSF" id="PIRSF030250">
    <property type="entry name" value="Ptase_At2g46880"/>
    <property type="match status" value="1"/>
</dbReference>
<dbReference type="PANTHER" id="PTHR32440">
    <property type="entry name" value="PHOSPHATASE DCR2-RELATED-RELATED"/>
    <property type="match status" value="1"/>
</dbReference>
<dbReference type="EC" id="3.1.3.2" evidence="3"/>
<evidence type="ECO:0000313" key="3">
    <source>
        <dbReference type="EMBL" id="MBA4620658.1"/>
    </source>
</evidence>
<dbReference type="InterPro" id="IPR011230">
    <property type="entry name" value="PAP14/16/28/29"/>
</dbReference>
<reference evidence="3" key="2">
    <citation type="submission" date="2020-07" db="EMBL/GenBank/DDBJ databases">
        <authorList>
            <person name="Vera ALvarez R."/>
            <person name="Arias-Moreno D.M."/>
            <person name="Jimenez-Jacinto V."/>
            <person name="Jimenez-Bremont J.F."/>
            <person name="Swaminathan K."/>
            <person name="Moose S.P."/>
            <person name="Guerrero-Gonzalez M.L."/>
            <person name="Marino-Ramirez L."/>
            <person name="Landsman D."/>
            <person name="Rodriguez-Kessler M."/>
            <person name="Delgado-Sanchez P."/>
        </authorList>
    </citation>
    <scope>NUCLEOTIDE SEQUENCE</scope>
    <source>
        <tissue evidence="3">Cladode</tissue>
    </source>
</reference>
<proteinExistence type="predicted"/>
<keyword evidence="1" id="KW-1133">Transmembrane helix</keyword>
<keyword evidence="1" id="KW-0472">Membrane</keyword>
<evidence type="ECO:0000259" key="2">
    <source>
        <dbReference type="Pfam" id="PF00149"/>
    </source>
</evidence>
<dbReference type="AlphaFoldDB" id="A0A7C8YKL7"/>
<dbReference type="SUPFAM" id="SSF56300">
    <property type="entry name" value="Metallo-dependent phosphatases"/>
    <property type="match status" value="1"/>
</dbReference>
<dbReference type="Pfam" id="PF00149">
    <property type="entry name" value="Metallophos"/>
    <property type="match status" value="1"/>
</dbReference>
<name>A0A7C8YKL7_OPUST</name>
<sequence>MECAAGKWNSTIIFFIFLVTSIYFLHSLLLGHVTVNFDGVTLKSSPELPLRFRSGEGIFKILQVADMHYGQGAITRCRDVPSSEFKFCSDLNTTVFLQRLIEAEKPDFVAFTGDNIFGSSTPDAAESLFQAFGLAAEYRIPWAAILGNHDQESTMDREELMSLISLMDYSVSQVNPMVRDPSGSGEEVFLDRIDGFGNYNLMVYGAYGSPFANNSVLNLVFLDSGDRFAANGRGTYGWIRESQLDWLRGLTQEQQDEHWWYNYFRGSCFSRKTPTALAFFHIPIPEVRSLYYREIVGEFQEAVACSSVNSGVLKTLVSLKNVKAVFIGHDHVNDFCGNLDGVWFCYGGGFGYHGYGMAGWPRRARVILAELSKRESTWMGLERIRTWKRLDDEMLSKIDEQVLWDQGS</sequence>
<keyword evidence="1" id="KW-0812">Transmembrane</keyword>
<protein>
    <submittedName>
        <fullName evidence="3">Acid phosphatase</fullName>
        <ecNumber evidence="3">3.1.3.2</ecNumber>
    </submittedName>
</protein>
<dbReference type="PANTHER" id="PTHR32440:SF2">
    <property type="entry name" value="INACTIVE PURPLE ACID PHOSPHATASE 28-RELATED"/>
    <property type="match status" value="1"/>
</dbReference>
<dbReference type="EMBL" id="GISG01031320">
    <property type="protein sequence ID" value="MBA4620658.1"/>
    <property type="molecule type" value="Transcribed_RNA"/>
</dbReference>
<keyword evidence="3" id="KW-0378">Hydrolase</keyword>
<dbReference type="GO" id="GO:0003993">
    <property type="term" value="F:acid phosphatase activity"/>
    <property type="evidence" value="ECO:0007669"/>
    <property type="project" value="UniProtKB-EC"/>
</dbReference>
<dbReference type="Gene3D" id="3.60.21.10">
    <property type="match status" value="1"/>
</dbReference>
<reference evidence="3" key="1">
    <citation type="journal article" date="2013" name="J. Plant Res.">
        <title>Effect of fungi and light on seed germination of three Opuntia species from semiarid lands of central Mexico.</title>
        <authorList>
            <person name="Delgado-Sanchez P."/>
            <person name="Jimenez-Bremont J.F."/>
            <person name="Guerrero-Gonzalez Mde L."/>
            <person name="Flores J."/>
        </authorList>
    </citation>
    <scope>NUCLEOTIDE SEQUENCE</scope>
    <source>
        <tissue evidence="3">Cladode</tissue>
    </source>
</reference>
<accession>A0A7C8YKL7</accession>
<evidence type="ECO:0000256" key="1">
    <source>
        <dbReference type="SAM" id="Phobius"/>
    </source>
</evidence>
<feature type="domain" description="Calcineurin-like phosphoesterase" evidence="2">
    <location>
        <begin position="59"/>
        <end position="332"/>
    </location>
</feature>
<dbReference type="GO" id="GO:0005737">
    <property type="term" value="C:cytoplasm"/>
    <property type="evidence" value="ECO:0007669"/>
    <property type="project" value="TreeGrafter"/>
</dbReference>
<dbReference type="InterPro" id="IPR029052">
    <property type="entry name" value="Metallo-depent_PP-like"/>
</dbReference>